<accession>A0A840CB66</accession>
<dbReference type="InterPro" id="IPR036514">
    <property type="entry name" value="SGNH_hydro_sf"/>
</dbReference>
<sequence>MFVRIAAAAAFILILSAIYWLSRFGAFSPEDAAPGDRDWAHAVAAPALSGGCAAVPCPVEVTLFGASIFRRGDWTDALAAELTACHGAPVTIRKLALSGASSAWGRGQMEGLFDTDLVVVSFSGNDASLWRGLALKQSRANHIAFIEAARTRGIPIYLATMSPARSAKALARPGQAAYKALYRTLARDHGAGLIDDAPRWAALPEAALKAAIPDGLHPTQDALRAIAVPGFSRVLGNILCRNRGSPD</sequence>
<dbReference type="RefSeq" id="WP_082386516.1">
    <property type="nucleotide sequence ID" value="NZ_JACIEQ010000001.1"/>
</dbReference>
<dbReference type="Gene3D" id="3.40.50.1110">
    <property type="entry name" value="SGNH hydrolase"/>
    <property type="match status" value="1"/>
</dbReference>
<dbReference type="AlphaFoldDB" id="A0A840CB66"/>
<gene>
    <name evidence="2" type="ORF">GGR17_000599</name>
</gene>
<reference evidence="2" key="1">
    <citation type="submission" date="2020-08" db="EMBL/GenBank/DDBJ databases">
        <title>Genomic Encyclopedia of Type Strains, Phase IV (KMG-IV): sequencing the most valuable type-strain genomes for metagenomic binning, comparative biology and taxonomic classification.</title>
        <authorList>
            <person name="Goeker M."/>
        </authorList>
    </citation>
    <scope>NUCLEOTIDE SEQUENCE [LARGE SCALE GENOMIC DNA]</scope>
    <source>
        <strain evidence="2">DSM 105040</strain>
    </source>
</reference>
<dbReference type="SUPFAM" id="SSF52266">
    <property type="entry name" value="SGNH hydrolase"/>
    <property type="match status" value="1"/>
</dbReference>
<name>A0A840CB66_9RHOB</name>
<comment type="caution">
    <text evidence="2">The sequence shown here is derived from an EMBL/GenBank/DDBJ whole genome shotgun (WGS) entry which is preliminary data.</text>
</comment>
<feature type="domain" description="SGNH hydrolase-type esterase" evidence="1">
    <location>
        <begin position="72"/>
        <end position="221"/>
    </location>
</feature>
<dbReference type="EMBL" id="JACIEQ010000001">
    <property type="protein sequence ID" value="MBB4020808.1"/>
    <property type="molecule type" value="Genomic_DNA"/>
</dbReference>
<proteinExistence type="predicted"/>
<dbReference type="Proteomes" id="UP000585681">
    <property type="component" value="Unassembled WGS sequence"/>
</dbReference>
<dbReference type="InterPro" id="IPR013830">
    <property type="entry name" value="SGNH_hydro"/>
</dbReference>
<protein>
    <submittedName>
        <fullName evidence="2">Lysophospholipase L1-like esterase</fullName>
    </submittedName>
</protein>
<organism evidence="2 3">
    <name type="scientific">Actibacterium naphthalenivorans</name>
    <dbReference type="NCBI Taxonomy" id="1614693"/>
    <lineage>
        <taxon>Bacteria</taxon>
        <taxon>Pseudomonadati</taxon>
        <taxon>Pseudomonadota</taxon>
        <taxon>Alphaproteobacteria</taxon>
        <taxon>Rhodobacterales</taxon>
        <taxon>Roseobacteraceae</taxon>
        <taxon>Actibacterium</taxon>
    </lineage>
</organism>
<dbReference type="Pfam" id="PF13472">
    <property type="entry name" value="Lipase_GDSL_2"/>
    <property type="match status" value="1"/>
</dbReference>
<dbReference type="GO" id="GO:0016788">
    <property type="term" value="F:hydrolase activity, acting on ester bonds"/>
    <property type="evidence" value="ECO:0007669"/>
    <property type="project" value="UniProtKB-ARBA"/>
</dbReference>
<evidence type="ECO:0000259" key="1">
    <source>
        <dbReference type="Pfam" id="PF13472"/>
    </source>
</evidence>
<evidence type="ECO:0000313" key="2">
    <source>
        <dbReference type="EMBL" id="MBB4020808.1"/>
    </source>
</evidence>
<evidence type="ECO:0000313" key="3">
    <source>
        <dbReference type="Proteomes" id="UP000585681"/>
    </source>
</evidence>
<keyword evidence="3" id="KW-1185">Reference proteome</keyword>